<evidence type="ECO:0000313" key="3">
    <source>
        <dbReference type="EMBL" id="MDR7335192.1"/>
    </source>
</evidence>
<comment type="caution">
    <text evidence="3">The sequence shown here is derived from an EMBL/GenBank/DDBJ whole genome shotgun (WGS) entry which is preliminary data.</text>
</comment>
<dbReference type="Proteomes" id="UP001180825">
    <property type="component" value="Unassembled WGS sequence"/>
</dbReference>
<keyword evidence="2" id="KW-1133">Transmembrane helix</keyword>
<protein>
    <submittedName>
        <fullName evidence="3">Type II secretory pathway pseudopilin PulG</fullName>
    </submittedName>
</protein>
<sequence length="182" mass="19279">MQTGDASERGYSYLAVLFLVALTAAGLAALGSAWHTAAQREKERELAFRGGEIARAIASYVGAGEGGVHPRRLEDLLIDLRGPKPRHHLRRLYPDPFTGRADWALIVAPGDPQGFHGVHSRSEQALLRQVQPDGSSTHLASDWMFLGQAHAVPAPVTGQQGGGSESLPMPVPASGPVVPQPG</sequence>
<evidence type="ECO:0000313" key="4">
    <source>
        <dbReference type="Proteomes" id="UP001180825"/>
    </source>
</evidence>
<accession>A0ABU2ADB8</accession>
<keyword evidence="4" id="KW-1185">Reference proteome</keyword>
<gene>
    <name evidence="3" type="ORF">J2X21_004357</name>
</gene>
<evidence type="ECO:0000256" key="1">
    <source>
        <dbReference type="SAM" id="MobiDB-lite"/>
    </source>
</evidence>
<feature type="compositionally biased region" description="Pro residues" evidence="1">
    <location>
        <begin position="169"/>
        <end position="182"/>
    </location>
</feature>
<reference evidence="3 4" key="1">
    <citation type="submission" date="2023-07" db="EMBL/GenBank/DDBJ databases">
        <title>Sorghum-associated microbial communities from plants grown in Nebraska, USA.</title>
        <authorList>
            <person name="Schachtman D."/>
        </authorList>
    </citation>
    <scope>NUCLEOTIDE SEQUENCE [LARGE SCALE GENOMIC DNA]</scope>
    <source>
        <strain evidence="3 4">BE316</strain>
    </source>
</reference>
<feature type="region of interest" description="Disordered" evidence="1">
    <location>
        <begin position="154"/>
        <end position="182"/>
    </location>
</feature>
<proteinExistence type="predicted"/>
<dbReference type="RefSeq" id="WP_310332109.1">
    <property type="nucleotide sequence ID" value="NZ_JAVDXV010000009.1"/>
</dbReference>
<evidence type="ECO:0000256" key="2">
    <source>
        <dbReference type="SAM" id="Phobius"/>
    </source>
</evidence>
<name>A0ABU2ADB8_9BURK</name>
<dbReference type="EMBL" id="JAVDXV010000009">
    <property type="protein sequence ID" value="MDR7335192.1"/>
    <property type="molecule type" value="Genomic_DNA"/>
</dbReference>
<organism evidence="3 4">
    <name type="scientific">Roseateles asaccharophilus</name>
    <dbReference type="NCBI Taxonomy" id="582607"/>
    <lineage>
        <taxon>Bacteria</taxon>
        <taxon>Pseudomonadati</taxon>
        <taxon>Pseudomonadota</taxon>
        <taxon>Betaproteobacteria</taxon>
        <taxon>Burkholderiales</taxon>
        <taxon>Sphaerotilaceae</taxon>
        <taxon>Roseateles</taxon>
    </lineage>
</organism>
<feature type="transmembrane region" description="Helical" evidence="2">
    <location>
        <begin position="12"/>
        <end position="34"/>
    </location>
</feature>
<keyword evidence="2" id="KW-0812">Transmembrane</keyword>
<keyword evidence="2" id="KW-0472">Membrane</keyword>